<evidence type="ECO:0000256" key="9">
    <source>
        <dbReference type="ARBA" id="ARBA00022807"/>
    </source>
</evidence>
<dbReference type="PROSITE" id="PS00139">
    <property type="entry name" value="THIOL_PROTEASE_CYS"/>
    <property type="match status" value="1"/>
</dbReference>
<accession>A0ABD3UVN1</accession>
<organism evidence="21 22">
    <name type="scientific">Sinanodonta woodiana</name>
    <name type="common">Chinese pond mussel</name>
    <name type="synonym">Anodonta woodiana</name>
    <dbReference type="NCBI Taxonomy" id="1069815"/>
    <lineage>
        <taxon>Eukaryota</taxon>
        <taxon>Metazoa</taxon>
        <taxon>Spiralia</taxon>
        <taxon>Lophotrochozoa</taxon>
        <taxon>Mollusca</taxon>
        <taxon>Bivalvia</taxon>
        <taxon>Autobranchia</taxon>
        <taxon>Heteroconchia</taxon>
        <taxon>Palaeoheterodonta</taxon>
        <taxon>Unionida</taxon>
        <taxon>Unionoidea</taxon>
        <taxon>Unionidae</taxon>
        <taxon>Unioninae</taxon>
        <taxon>Sinanodonta</taxon>
    </lineage>
</organism>
<evidence type="ECO:0000256" key="12">
    <source>
        <dbReference type="ARBA" id="ARBA00023180"/>
    </source>
</evidence>
<dbReference type="Gene3D" id="2.40.128.80">
    <property type="entry name" value="Cathepsin C, exclusion domain"/>
    <property type="match status" value="1"/>
</dbReference>
<feature type="chain" id="PRO_5044756601" description="Dipeptidyl peptidase 1" evidence="19">
    <location>
        <begin position="22"/>
        <end position="456"/>
    </location>
</feature>
<keyword evidence="19" id="KW-0732">Signal</keyword>
<dbReference type="AlphaFoldDB" id="A0ABD3UVN1"/>
<dbReference type="Pfam" id="PF00112">
    <property type="entry name" value="Peptidase_C1"/>
    <property type="match status" value="1"/>
</dbReference>
<dbReference type="Gene3D" id="3.90.70.10">
    <property type="entry name" value="Cysteine proteinases"/>
    <property type="match status" value="1"/>
</dbReference>
<reference evidence="21 22" key="1">
    <citation type="submission" date="2024-11" db="EMBL/GenBank/DDBJ databases">
        <title>Chromosome-level genome assembly of the freshwater bivalve Anodonta woodiana.</title>
        <authorList>
            <person name="Chen X."/>
        </authorList>
    </citation>
    <scope>NUCLEOTIDE SEQUENCE [LARGE SCALE GENOMIC DNA]</scope>
    <source>
        <strain evidence="21">MN2024</strain>
        <tissue evidence="21">Gills</tissue>
    </source>
</reference>
<keyword evidence="13" id="KW-0868">Chloride</keyword>
<dbReference type="GO" id="GO:0008239">
    <property type="term" value="F:dipeptidyl-peptidase activity"/>
    <property type="evidence" value="ECO:0007669"/>
    <property type="project" value="UniProtKB-EC"/>
</dbReference>
<evidence type="ECO:0000256" key="3">
    <source>
        <dbReference type="ARBA" id="ARBA00008455"/>
    </source>
</evidence>
<evidence type="ECO:0000256" key="6">
    <source>
        <dbReference type="ARBA" id="ARBA00014709"/>
    </source>
</evidence>
<dbReference type="InterPro" id="IPR014882">
    <property type="entry name" value="CathepsinC_exc"/>
</dbReference>
<keyword evidence="9" id="KW-0788">Thiol protease</keyword>
<dbReference type="InterPro" id="IPR039412">
    <property type="entry name" value="CatC"/>
</dbReference>
<gene>
    <name evidence="21" type="ORF">ACJMK2_017041</name>
</gene>
<dbReference type="InterPro" id="IPR013128">
    <property type="entry name" value="Peptidase_C1A"/>
</dbReference>
<evidence type="ECO:0000313" key="21">
    <source>
        <dbReference type="EMBL" id="KAL3853505.1"/>
    </source>
</evidence>
<evidence type="ECO:0000256" key="18">
    <source>
        <dbReference type="ARBA" id="ARBA00045556"/>
    </source>
</evidence>
<dbReference type="SUPFAM" id="SSF75001">
    <property type="entry name" value="Dipeptidyl peptidase I (cathepsin C), exclusion domain"/>
    <property type="match status" value="1"/>
</dbReference>
<dbReference type="InterPro" id="IPR038765">
    <property type="entry name" value="Papain-like_cys_pep_sf"/>
</dbReference>
<dbReference type="InterPro" id="IPR000169">
    <property type="entry name" value="Pept_cys_AS"/>
</dbReference>
<evidence type="ECO:0000256" key="7">
    <source>
        <dbReference type="ARBA" id="ARBA00022670"/>
    </source>
</evidence>
<evidence type="ECO:0000256" key="15">
    <source>
        <dbReference type="ARBA" id="ARBA00029779"/>
    </source>
</evidence>
<dbReference type="Proteomes" id="UP001634394">
    <property type="component" value="Unassembled WGS sequence"/>
</dbReference>
<evidence type="ECO:0000256" key="14">
    <source>
        <dbReference type="ARBA" id="ARBA00029762"/>
    </source>
</evidence>
<dbReference type="EMBL" id="JBJQND010000015">
    <property type="protein sequence ID" value="KAL3853505.1"/>
    <property type="molecule type" value="Genomic_DNA"/>
</dbReference>
<dbReference type="InterPro" id="IPR036496">
    <property type="entry name" value="CathepsinC_exc_dom_sf"/>
</dbReference>
<evidence type="ECO:0000256" key="17">
    <source>
        <dbReference type="ARBA" id="ARBA00032961"/>
    </source>
</evidence>
<dbReference type="CDD" id="cd02621">
    <property type="entry name" value="Peptidase_C1A_CathepsinC"/>
    <property type="match status" value="1"/>
</dbReference>
<protein>
    <recommendedName>
        <fullName evidence="6">Dipeptidyl peptidase 1</fullName>
        <ecNumber evidence="5">3.4.14.1</ecNumber>
    </recommendedName>
    <alternativeName>
        <fullName evidence="15">Cathepsin C</fullName>
    </alternativeName>
    <alternativeName>
        <fullName evidence="14">Cathepsin J</fullName>
    </alternativeName>
    <alternativeName>
        <fullName evidence="17">Dipeptidyl peptidase I</fullName>
    </alternativeName>
    <alternativeName>
        <fullName evidence="16">Dipeptidyl transferase</fullName>
    </alternativeName>
</protein>
<dbReference type="GO" id="GO:0008234">
    <property type="term" value="F:cysteine-type peptidase activity"/>
    <property type="evidence" value="ECO:0007669"/>
    <property type="project" value="UniProtKB-KW"/>
</dbReference>
<dbReference type="PANTHER" id="PTHR12411">
    <property type="entry name" value="CYSTEINE PROTEASE FAMILY C1-RELATED"/>
    <property type="match status" value="1"/>
</dbReference>
<comment type="catalytic activity">
    <reaction evidence="1">
        <text>Release of an N-terminal dipeptide, Xaa-Yaa-|-Zaa-, except when Xaa is Arg or Lys, or Yaa or Zaa is Pro.</text>
        <dbReference type="EC" id="3.4.14.1"/>
    </reaction>
</comment>
<evidence type="ECO:0000256" key="16">
    <source>
        <dbReference type="ARBA" id="ARBA00030778"/>
    </source>
</evidence>
<keyword evidence="7" id="KW-0645">Protease</keyword>
<evidence type="ECO:0000256" key="19">
    <source>
        <dbReference type="SAM" id="SignalP"/>
    </source>
</evidence>
<evidence type="ECO:0000256" key="1">
    <source>
        <dbReference type="ARBA" id="ARBA00000738"/>
    </source>
</evidence>
<dbReference type="PRINTS" id="PR00705">
    <property type="entry name" value="PAPAIN"/>
</dbReference>
<keyword evidence="22" id="KW-1185">Reference proteome</keyword>
<keyword evidence="8" id="KW-0378">Hydrolase</keyword>
<comment type="subunit">
    <text evidence="4">Tetramer of heterotrimers consisting of exclusion domain, heavy- and light chains.</text>
</comment>
<evidence type="ECO:0000256" key="8">
    <source>
        <dbReference type="ARBA" id="ARBA00022801"/>
    </source>
</evidence>
<dbReference type="Pfam" id="PF08773">
    <property type="entry name" value="CathepsinC_exc"/>
    <property type="match status" value="1"/>
</dbReference>
<comment type="similarity">
    <text evidence="3">Belongs to the peptidase C1 family.</text>
</comment>
<evidence type="ECO:0000256" key="13">
    <source>
        <dbReference type="ARBA" id="ARBA00023214"/>
    </source>
</evidence>
<evidence type="ECO:0000256" key="5">
    <source>
        <dbReference type="ARBA" id="ARBA00012059"/>
    </source>
</evidence>
<evidence type="ECO:0000256" key="4">
    <source>
        <dbReference type="ARBA" id="ARBA00011610"/>
    </source>
</evidence>
<dbReference type="InterPro" id="IPR025661">
    <property type="entry name" value="Pept_asp_AS"/>
</dbReference>
<dbReference type="SUPFAM" id="SSF54001">
    <property type="entry name" value="Cysteine proteinases"/>
    <property type="match status" value="1"/>
</dbReference>
<keyword evidence="10" id="KW-0865">Zymogen</keyword>
<comment type="cofactor">
    <cofactor evidence="2">
        <name>chloride</name>
        <dbReference type="ChEBI" id="CHEBI:17996"/>
    </cofactor>
</comment>
<evidence type="ECO:0000256" key="10">
    <source>
        <dbReference type="ARBA" id="ARBA00023145"/>
    </source>
</evidence>
<evidence type="ECO:0000256" key="11">
    <source>
        <dbReference type="ARBA" id="ARBA00023157"/>
    </source>
</evidence>
<feature type="signal peptide" evidence="19">
    <location>
        <begin position="1"/>
        <end position="21"/>
    </location>
</feature>
<name>A0ABD3UVN1_SINWO</name>
<evidence type="ECO:0000259" key="20">
    <source>
        <dbReference type="SMART" id="SM00645"/>
    </source>
</evidence>
<dbReference type="FunFam" id="2.40.128.80:FF:000003">
    <property type="entry name" value="Cathepsin C"/>
    <property type="match status" value="1"/>
</dbReference>
<sequence length="456" mass="51875">MAMKWLQIAGLLAFLTIHVYADTPANCTYEDVRGKWVFMIGSRGHDRTLDCSSFDSPLMELQITLDFPDLAVDQFGNTGFWTLIYNQGFEVVVGGEKYFAFSLYKQDGQNITSFCDQTFPGWSHDIFGRNWACFIGRKAEEQKPKQTVVLHEFEKVVSNRLYRHNAELIHQINRQQKSWQATRYPQFENMRIEDMIKMKGGRKSTIASIPKPAPVTPEVARVAKTLPDNFDWRNYNGINYVSPVRNQGSCGSCYAFGSMAMNEARIRVRTNNTLTPIFSTQDIVECSEYSQGCDGGFPYLIGGKYAEDFGVVEEECNPYKGVDGKCSTKPSCERHYFTNYEYIGGFYGACNEELMRINLVKNGPIAVSFEVYDDFVHYKGGIYIHTGLRDKFNPFEITNHVVLVVGYGVDPATGQKYWIVKNSWGDSWGESGFFRIRRGTDECSIESIAVQVEPIL</sequence>
<keyword evidence="11" id="KW-1015">Disulfide bond</keyword>
<dbReference type="GO" id="GO:0006508">
    <property type="term" value="P:proteolysis"/>
    <property type="evidence" value="ECO:0007669"/>
    <property type="project" value="UniProtKB-KW"/>
</dbReference>
<dbReference type="SMART" id="SM00645">
    <property type="entry name" value="Pept_C1"/>
    <property type="match status" value="1"/>
</dbReference>
<proteinExistence type="inferred from homology"/>
<dbReference type="PROSITE" id="PS00640">
    <property type="entry name" value="THIOL_PROTEASE_ASN"/>
    <property type="match status" value="1"/>
</dbReference>
<feature type="domain" description="Peptidase C1A papain C-terminal" evidence="20">
    <location>
        <begin position="226"/>
        <end position="453"/>
    </location>
</feature>
<evidence type="ECO:0000256" key="2">
    <source>
        <dbReference type="ARBA" id="ARBA00001923"/>
    </source>
</evidence>
<comment type="caution">
    <text evidence="21">The sequence shown here is derived from an EMBL/GenBank/DDBJ whole genome shotgun (WGS) entry which is preliminary data.</text>
</comment>
<comment type="function">
    <text evidence="18">Thiol protease. Has dipeptidylpeptidase activity. Active against a broad range of dipeptide substrates composed of both polar and hydrophobic amino acids. Proline cannot occupy the P1 position and arginine cannot occupy the P2 position of the substrate. Can act as both an exopeptidase and endopeptidase. Activates serine proteases such as elastase, cathepsin G and granzymes A and B.</text>
</comment>
<dbReference type="InterPro" id="IPR000668">
    <property type="entry name" value="Peptidase_C1A_C"/>
</dbReference>
<dbReference type="EC" id="3.4.14.1" evidence="5"/>
<evidence type="ECO:0000313" key="22">
    <source>
        <dbReference type="Proteomes" id="UP001634394"/>
    </source>
</evidence>
<keyword evidence="12" id="KW-0325">Glycoprotein</keyword>